<feature type="transmembrane region" description="Helical" evidence="6">
    <location>
        <begin position="73"/>
        <end position="92"/>
    </location>
</feature>
<gene>
    <name evidence="8" type="ORF">SAMN05421733_11263</name>
</gene>
<keyword evidence="4 6" id="KW-1133">Transmembrane helix</keyword>
<keyword evidence="3 6" id="KW-0812">Transmembrane</keyword>
<keyword evidence="9" id="KW-1185">Reference proteome</keyword>
<dbReference type="AlphaFoldDB" id="A0A1G6JTD0"/>
<evidence type="ECO:0000259" key="7">
    <source>
        <dbReference type="Pfam" id="PF00482"/>
    </source>
</evidence>
<organism evidence="8 9">
    <name type="scientific">Acinetobacter boissieri</name>
    <dbReference type="NCBI Taxonomy" id="1219383"/>
    <lineage>
        <taxon>Bacteria</taxon>
        <taxon>Pseudomonadati</taxon>
        <taxon>Pseudomonadota</taxon>
        <taxon>Gammaproteobacteria</taxon>
        <taxon>Moraxellales</taxon>
        <taxon>Moraxellaceae</taxon>
        <taxon>Acinetobacter</taxon>
    </lineage>
</organism>
<sequence>MYIYLALVSIGIVIAIYYLITSDYVNTFFGKRTEDLEKQLNLSYIFLNLKKILFIYFTVISVVYIGILIAFPFSIISITILIILIILPHFAIKHFRKKQIIKLESQLPDALMLISGGLRSGASLGTALSQLTNECSSPLKNEIALILREQKIGLPLSDALMNFQNRLPITSVILMTTSIRIALETGGELAETLTKAAETLRQIQQSEGKINALTAQGKMQAWVVGLMPVGLIAVLNQMEPEAMHQLWVTPAGWIALSGIILFEVIGMIVIKKIVNIDV</sequence>
<dbReference type="InterPro" id="IPR018076">
    <property type="entry name" value="T2SS_GspF_dom"/>
</dbReference>
<evidence type="ECO:0000313" key="8">
    <source>
        <dbReference type="EMBL" id="SDC22019.1"/>
    </source>
</evidence>
<keyword evidence="2" id="KW-1003">Cell membrane</keyword>
<evidence type="ECO:0000256" key="5">
    <source>
        <dbReference type="ARBA" id="ARBA00023136"/>
    </source>
</evidence>
<feature type="domain" description="Type II secretion system protein GspF" evidence="7">
    <location>
        <begin position="112"/>
        <end position="235"/>
    </location>
</feature>
<dbReference type="Pfam" id="PF00482">
    <property type="entry name" value="T2SSF"/>
    <property type="match status" value="1"/>
</dbReference>
<dbReference type="PANTHER" id="PTHR35007:SF1">
    <property type="entry name" value="PILUS ASSEMBLY PROTEIN"/>
    <property type="match status" value="1"/>
</dbReference>
<dbReference type="GO" id="GO:0005886">
    <property type="term" value="C:plasma membrane"/>
    <property type="evidence" value="ECO:0007669"/>
    <property type="project" value="UniProtKB-SubCell"/>
</dbReference>
<evidence type="ECO:0000256" key="6">
    <source>
        <dbReference type="SAM" id="Phobius"/>
    </source>
</evidence>
<dbReference type="Gene3D" id="1.20.81.30">
    <property type="entry name" value="Type II secretion system (T2SS), domain F"/>
    <property type="match status" value="1"/>
</dbReference>
<name>A0A1G6JTD0_9GAMM</name>
<dbReference type="RefSeq" id="WP_092749768.1">
    <property type="nucleotide sequence ID" value="NZ_FMYL01000012.1"/>
</dbReference>
<protein>
    <submittedName>
        <fullName evidence="8">Tight adherence protein B</fullName>
    </submittedName>
</protein>
<accession>A0A1G6JTD0</accession>
<feature type="transmembrane region" description="Helical" evidence="6">
    <location>
        <begin position="6"/>
        <end position="25"/>
    </location>
</feature>
<evidence type="ECO:0000256" key="1">
    <source>
        <dbReference type="ARBA" id="ARBA00004651"/>
    </source>
</evidence>
<dbReference type="STRING" id="1219383.SAMN05421733_11263"/>
<comment type="subcellular location">
    <subcellularLocation>
        <location evidence="1">Cell membrane</location>
        <topology evidence="1">Multi-pass membrane protein</topology>
    </subcellularLocation>
</comment>
<dbReference type="InterPro" id="IPR042094">
    <property type="entry name" value="T2SS_GspF_sf"/>
</dbReference>
<dbReference type="EMBL" id="FMYL01000012">
    <property type="protein sequence ID" value="SDC22019.1"/>
    <property type="molecule type" value="Genomic_DNA"/>
</dbReference>
<feature type="transmembrane region" description="Helical" evidence="6">
    <location>
        <begin position="250"/>
        <end position="270"/>
    </location>
</feature>
<reference evidence="9" key="1">
    <citation type="submission" date="2016-09" db="EMBL/GenBank/DDBJ databases">
        <authorList>
            <person name="Varghese N."/>
            <person name="Submissions S."/>
        </authorList>
    </citation>
    <scope>NUCLEOTIDE SEQUENCE [LARGE SCALE GENOMIC DNA]</scope>
    <source>
        <strain evidence="9">ANC 4422</strain>
    </source>
</reference>
<dbReference type="Proteomes" id="UP000242501">
    <property type="component" value="Unassembled WGS sequence"/>
</dbReference>
<feature type="transmembrane region" description="Helical" evidence="6">
    <location>
        <begin position="219"/>
        <end position="238"/>
    </location>
</feature>
<dbReference type="PANTHER" id="PTHR35007">
    <property type="entry name" value="INTEGRAL MEMBRANE PROTEIN-RELATED"/>
    <property type="match status" value="1"/>
</dbReference>
<dbReference type="OrthoDB" id="5611741at2"/>
<evidence type="ECO:0000256" key="4">
    <source>
        <dbReference type="ARBA" id="ARBA00022989"/>
    </source>
</evidence>
<evidence type="ECO:0000256" key="3">
    <source>
        <dbReference type="ARBA" id="ARBA00022692"/>
    </source>
</evidence>
<evidence type="ECO:0000256" key="2">
    <source>
        <dbReference type="ARBA" id="ARBA00022475"/>
    </source>
</evidence>
<evidence type="ECO:0000313" key="9">
    <source>
        <dbReference type="Proteomes" id="UP000242501"/>
    </source>
</evidence>
<proteinExistence type="predicted"/>
<keyword evidence="5 6" id="KW-0472">Membrane</keyword>